<dbReference type="InterPro" id="IPR036662">
    <property type="entry name" value="PTS_EIIA_man-typ_sf"/>
</dbReference>
<keyword evidence="7" id="KW-0418">Kinase</keyword>
<keyword evidence="5" id="KW-0808">Transferase</keyword>
<dbReference type="Proteomes" id="UP001213015">
    <property type="component" value="Unassembled WGS sequence"/>
</dbReference>
<accession>A0AAP3GYT6</accession>
<name>A0AAP3GYT6_9LACO</name>
<dbReference type="AlphaFoldDB" id="A0AAP3GYT6"/>
<evidence type="ECO:0000313" key="10">
    <source>
        <dbReference type="Proteomes" id="UP001213015"/>
    </source>
</evidence>
<evidence type="ECO:0000256" key="1">
    <source>
        <dbReference type="ARBA" id="ARBA00004496"/>
    </source>
</evidence>
<dbReference type="EMBL" id="JAKHLF010000019">
    <property type="protein sequence ID" value="MCZ3845460.1"/>
    <property type="molecule type" value="Genomic_DNA"/>
</dbReference>
<dbReference type="InterPro" id="IPR033887">
    <property type="entry name" value="PTS_IIA_man"/>
</dbReference>
<keyword evidence="2" id="KW-0813">Transport</keyword>
<gene>
    <name evidence="9" type="ORF">L2422_08160</name>
</gene>
<evidence type="ECO:0000256" key="7">
    <source>
        <dbReference type="ARBA" id="ARBA00022777"/>
    </source>
</evidence>
<dbReference type="RefSeq" id="WP_234975155.1">
    <property type="nucleotide sequence ID" value="NZ_JAKEYK010000015.1"/>
</dbReference>
<dbReference type="Pfam" id="PF03610">
    <property type="entry name" value="EIIA-man"/>
    <property type="match status" value="1"/>
</dbReference>
<feature type="domain" description="PTS EIIA type-4" evidence="8">
    <location>
        <begin position="1"/>
        <end position="135"/>
    </location>
</feature>
<dbReference type="PROSITE" id="PS51096">
    <property type="entry name" value="PTS_EIIA_TYPE_4"/>
    <property type="match status" value="1"/>
</dbReference>
<evidence type="ECO:0000256" key="6">
    <source>
        <dbReference type="ARBA" id="ARBA00022683"/>
    </source>
</evidence>
<organism evidence="9 10">
    <name type="scientific">Lactobacillus mulieris</name>
    <dbReference type="NCBI Taxonomy" id="2508708"/>
    <lineage>
        <taxon>Bacteria</taxon>
        <taxon>Bacillati</taxon>
        <taxon>Bacillota</taxon>
        <taxon>Bacilli</taxon>
        <taxon>Lactobacillales</taxon>
        <taxon>Lactobacillaceae</taxon>
        <taxon>Lactobacillus</taxon>
    </lineage>
</organism>
<dbReference type="Gene3D" id="3.40.50.510">
    <property type="entry name" value="Phosphotransferase system, mannose-type IIA component"/>
    <property type="match status" value="1"/>
</dbReference>
<dbReference type="PANTHER" id="PTHR33799:SF1">
    <property type="entry name" value="PTS SYSTEM MANNOSE-SPECIFIC EIIAB COMPONENT-RELATED"/>
    <property type="match status" value="1"/>
</dbReference>
<evidence type="ECO:0000259" key="8">
    <source>
        <dbReference type="PROSITE" id="PS51096"/>
    </source>
</evidence>
<keyword evidence="4" id="KW-0762">Sugar transport</keyword>
<dbReference type="SUPFAM" id="SSF53062">
    <property type="entry name" value="PTS system fructose IIA component-like"/>
    <property type="match status" value="1"/>
</dbReference>
<dbReference type="PANTHER" id="PTHR33799">
    <property type="entry name" value="PTS PERMEASE-RELATED-RELATED"/>
    <property type="match status" value="1"/>
</dbReference>
<dbReference type="CDD" id="cd00006">
    <property type="entry name" value="PTS_IIA_man"/>
    <property type="match status" value="1"/>
</dbReference>
<evidence type="ECO:0000256" key="2">
    <source>
        <dbReference type="ARBA" id="ARBA00022448"/>
    </source>
</evidence>
<dbReference type="InterPro" id="IPR051471">
    <property type="entry name" value="Bacterial_PTS_sugar_comp"/>
</dbReference>
<reference evidence="9" key="1">
    <citation type="submission" date="2022-01" db="EMBL/GenBank/DDBJ databases">
        <title>VMRC isolate genome collection.</title>
        <authorList>
            <person name="France M."/>
            <person name="Rutt L."/>
            <person name="Humphrys M."/>
            <person name="Ravel J."/>
        </authorList>
    </citation>
    <scope>NUCLEOTIDE SEQUENCE</scope>
    <source>
        <strain evidence="9">C0127B5</strain>
    </source>
</reference>
<comment type="caution">
    <text evidence="9">The sequence shown here is derived from an EMBL/GenBank/DDBJ whole genome shotgun (WGS) entry which is preliminary data.</text>
</comment>
<evidence type="ECO:0000256" key="3">
    <source>
        <dbReference type="ARBA" id="ARBA00022490"/>
    </source>
</evidence>
<sequence>MDILLISHGPFCNGIKKSLEMISGNMENVTSEEFKPGQNPSDFRNILAKRVEDLYNPEKGLIVMCDLKGGTPYNTILYLVKDYPKLKVITGMNLPLLLTIASSEDIDLPTILNNKLNIGINLIDKKVIEKGSQRHERLSLSKN</sequence>
<dbReference type="InterPro" id="IPR004701">
    <property type="entry name" value="PTS_EIIA_man-typ"/>
</dbReference>
<dbReference type="GO" id="GO:0016020">
    <property type="term" value="C:membrane"/>
    <property type="evidence" value="ECO:0007669"/>
    <property type="project" value="InterPro"/>
</dbReference>
<dbReference type="GO" id="GO:0005737">
    <property type="term" value="C:cytoplasm"/>
    <property type="evidence" value="ECO:0007669"/>
    <property type="project" value="UniProtKB-SubCell"/>
</dbReference>
<protein>
    <recommendedName>
        <fullName evidence="8">PTS EIIA type-4 domain-containing protein</fullName>
    </recommendedName>
</protein>
<dbReference type="GO" id="GO:0009401">
    <property type="term" value="P:phosphoenolpyruvate-dependent sugar phosphotransferase system"/>
    <property type="evidence" value="ECO:0007669"/>
    <property type="project" value="UniProtKB-KW"/>
</dbReference>
<evidence type="ECO:0000313" key="9">
    <source>
        <dbReference type="EMBL" id="MCZ3845460.1"/>
    </source>
</evidence>
<dbReference type="GO" id="GO:0016301">
    <property type="term" value="F:kinase activity"/>
    <property type="evidence" value="ECO:0007669"/>
    <property type="project" value="UniProtKB-KW"/>
</dbReference>
<comment type="subcellular location">
    <subcellularLocation>
        <location evidence="1">Cytoplasm</location>
    </subcellularLocation>
</comment>
<keyword evidence="6" id="KW-0598">Phosphotransferase system</keyword>
<evidence type="ECO:0000256" key="5">
    <source>
        <dbReference type="ARBA" id="ARBA00022679"/>
    </source>
</evidence>
<proteinExistence type="predicted"/>
<keyword evidence="3" id="KW-0963">Cytoplasm</keyword>
<evidence type="ECO:0000256" key="4">
    <source>
        <dbReference type="ARBA" id="ARBA00022597"/>
    </source>
</evidence>